<name>A0A6C0J8E4_9ZZZZ</name>
<dbReference type="AlphaFoldDB" id="A0A6C0J8E4"/>
<evidence type="ECO:0000313" key="1">
    <source>
        <dbReference type="EMBL" id="QHU01006.1"/>
    </source>
</evidence>
<reference evidence="1" key="1">
    <citation type="journal article" date="2020" name="Nature">
        <title>Giant virus diversity and host interactions through global metagenomics.</title>
        <authorList>
            <person name="Schulz F."/>
            <person name="Roux S."/>
            <person name="Paez-Espino D."/>
            <person name="Jungbluth S."/>
            <person name="Walsh D.A."/>
            <person name="Denef V.J."/>
            <person name="McMahon K.D."/>
            <person name="Konstantinidis K.T."/>
            <person name="Eloe-Fadrosh E.A."/>
            <person name="Kyrpides N.C."/>
            <person name="Woyke T."/>
        </authorList>
    </citation>
    <scope>NUCLEOTIDE SEQUENCE</scope>
    <source>
        <strain evidence="1">GVMAG-M-3300025860-20</strain>
    </source>
</reference>
<dbReference type="EMBL" id="MN740333">
    <property type="protein sequence ID" value="QHU01006.1"/>
    <property type="molecule type" value="Genomic_DNA"/>
</dbReference>
<proteinExistence type="predicted"/>
<sequence>MVSDEAIMKNFHDLISPTSEQYYRIAHLIHIQYVPIAFRTEKLIKSVLEQDFVKKL</sequence>
<organism evidence="1">
    <name type="scientific">viral metagenome</name>
    <dbReference type="NCBI Taxonomy" id="1070528"/>
    <lineage>
        <taxon>unclassified sequences</taxon>
        <taxon>metagenomes</taxon>
        <taxon>organismal metagenomes</taxon>
    </lineage>
</organism>
<protein>
    <submittedName>
        <fullName evidence="1">Uncharacterized protein</fullName>
    </submittedName>
</protein>
<accession>A0A6C0J8E4</accession>